<name>A0ABP7ACX7_9ACTN</name>
<comment type="caution">
    <text evidence="2">The sequence shown here is derived from an EMBL/GenBank/DDBJ whole genome shotgun (WGS) entry which is preliminary data.</text>
</comment>
<organism evidence="2 3">
    <name type="scientific">Kineosporia mesophila</name>
    <dbReference type="NCBI Taxonomy" id="566012"/>
    <lineage>
        <taxon>Bacteria</taxon>
        <taxon>Bacillati</taxon>
        <taxon>Actinomycetota</taxon>
        <taxon>Actinomycetes</taxon>
        <taxon>Kineosporiales</taxon>
        <taxon>Kineosporiaceae</taxon>
        <taxon>Kineosporia</taxon>
    </lineage>
</organism>
<keyword evidence="1" id="KW-0472">Membrane</keyword>
<dbReference type="RefSeq" id="WP_231484362.1">
    <property type="nucleotide sequence ID" value="NZ_BAAAZO010000010.1"/>
</dbReference>
<evidence type="ECO:0000313" key="2">
    <source>
        <dbReference type="EMBL" id="GAA3629629.1"/>
    </source>
</evidence>
<accession>A0ABP7ACX7</accession>
<proteinExistence type="predicted"/>
<protein>
    <submittedName>
        <fullName evidence="2">Uncharacterized protein</fullName>
    </submittedName>
</protein>
<feature type="transmembrane region" description="Helical" evidence="1">
    <location>
        <begin position="20"/>
        <end position="46"/>
    </location>
</feature>
<evidence type="ECO:0000256" key="1">
    <source>
        <dbReference type="SAM" id="Phobius"/>
    </source>
</evidence>
<reference evidence="3" key="1">
    <citation type="journal article" date="2019" name="Int. J. Syst. Evol. Microbiol.">
        <title>The Global Catalogue of Microorganisms (GCM) 10K type strain sequencing project: providing services to taxonomists for standard genome sequencing and annotation.</title>
        <authorList>
            <consortium name="The Broad Institute Genomics Platform"/>
            <consortium name="The Broad Institute Genome Sequencing Center for Infectious Disease"/>
            <person name="Wu L."/>
            <person name="Ma J."/>
        </authorList>
    </citation>
    <scope>NUCLEOTIDE SEQUENCE [LARGE SCALE GENOMIC DNA]</scope>
    <source>
        <strain evidence="3">JCM 16902</strain>
    </source>
</reference>
<keyword evidence="3" id="KW-1185">Reference proteome</keyword>
<dbReference type="Proteomes" id="UP001501074">
    <property type="component" value="Unassembled WGS sequence"/>
</dbReference>
<evidence type="ECO:0000313" key="3">
    <source>
        <dbReference type="Proteomes" id="UP001501074"/>
    </source>
</evidence>
<sequence>MSYRHINRVHWFFPLSVSVGTSAVLALVLHIVGLLACVVFLPRLVFHRVLKTRNDRRVNELAAANDAHDTGQAAP</sequence>
<dbReference type="EMBL" id="BAAAZO010000010">
    <property type="protein sequence ID" value="GAA3629629.1"/>
    <property type="molecule type" value="Genomic_DNA"/>
</dbReference>
<keyword evidence="1" id="KW-1133">Transmembrane helix</keyword>
<keyword evidence="1" id="KW-0812">Transmembrane</keyword>
<gene>
    <name evidence="2" type="ORF">GCM10022223_54100</name>
</gene>